<dbReference type="Proteomes" id="UP000319976">
    <property type="component" value="Chromosome"/>
</dbReference>
<keyword evidence="5" id="KW-0812">Transmembrane</keyword>
<dbReference type="OrthoDB" id="6111975at2"/>
<dbReference type="EMBL" id="CP036316">
    <property type="protein sequence ID" value="QDT65532.1"/>
    <property type="molecule type" value="Genomic_DNA"/>
</dbReference>
<evidence type="ECO:0000313" key="8">
    <source>
        <dbReference type="Proteomes" id="UP000319976"/>
    </source>
</evidence>
<dbReference type="GO" id="GO:0005524">
    <property type="term" value="F:ATP binding"/>
    <property type="evidence" value="ECO:0007669"/>
    <property type="project" value="UniProtKB-KW"/>
</dbReference>
<dbReference type="CDD" id="cd14014">
    <property type="entry name" value="STKc_PknB_like"/>
    <property type="match status" value="1"/>
</dbReference>
<keyword evidence="3 7" id="KW-0418">Kinase</keyword>
<proteinExistence type="predicted"/>
<gene>
    <name evidence="7" type="primary">pknD_5</name>
    <name evidence="7" type="ORF">V22_27870</name>
</gene>
<dbReference type="EC" id="2.7.11.1" evidence="7"/>
<dbReference type="PANTHER" id="PTHR43289:SF6">
    <property type="entry name" value="SERINE_THREONINE-PROTEIN KINASE NEKL-3"/>
    <property type="match status" value="1"/>
</dbReference>
<dbReference type="KEGG" id="chya:V22_27870"/>
<dbReference type="SUPFAM" id="SSF56112">
    <property type="entry name" value="Protein kinase-like (PK-like)"/>
    <property type="match status" value="1"/>
</dbReference>
<evidence type="ECO:0000259" key="6">
    <source>
        <dbReference type="PROSITE" id="PS50011"/>
    </source>
</evidence>
<keyword evidence="2" id="KW-0547">Nucleotide-binding</keyword>
<dbReference type="RefSeq" id="WP_145263613.1">
    <property type="nucleotide sequence ID" value="NZ_CP036316.1"/>
</dbReference>
<accession>A0A517TAY2</accession>
<dbReference type="InterPro" id="IPR008271">
    <property type="entry name" value="Ser/Thr_kinase_AS"/>
</dbReference>
<name>A0A517TAY2_9PLAN</name>
<dbReference type="Pfam" id="PF00069">
    <property type="entry name" value="Pkinase"/>
    <property type="match status" value="1"/>
</dbReference>
<evidence type="ECO:0000313" key="7">
    <source>
        <dbReference type="EMBL" id="QDT65532.1"/>
    </source>
</evidence>
<dbReference type="Gene3D" id="3.30.200.20">
    <property type="entry name" value="Phosphorylase Kinase, domain 1"/>
    <property type="match status" value="1"/>
</dbReference>
<keyword evidence="4" id="KW-0067">ATP-binding</keyword>
<dbReference type="InterPro" id="IPR011009">
    <property type="entry name" value="Kinase-like_dom_sf"/>
</dbReference>
<protein>
    <submittedName>
        <fullName evidence="7">Serine/threonine-protein kinase PknD</fullName>
        <ecNumber evidence="7">2.7.11.1</ecNumber>
    </submittedName>
</protein>
<dbReference type="PROSITE" id="PS50011">
    <property type="entry name" value="PROTEIN_KINASE_DOM"/>
    <property type="match status" value="1"/>
</dbReference>
<reference evidence="7 8" key="1">
    <citation type="submission" date="2019-02" db="EMBL/GenBank/DDBJ databases">
        <title>Deep-cultivation of Planctomycetes and their phenomic and genomic characterization uncovers novel biology.</title>
        <authorList>
            <person name="Wiegand S."/>
            <person name="Jogler M."/>
            <person name="Boedeker C."/>
            <person name="Pinto D."/>
            <person name="Vollmers J."/>
            <person name="Rivas-Marin E."/>
            <person name="Kohn T."/>
            <person name="Peeters S.H."/>
            <person name="Heuer A."/>
            <person name="Rast P."/>
            <person name="Oberbeckmann S."/>
            <person name="Bunk B."/>
            <person name="Jeske O."/>
            <person name="Meyerdierks A."/>
            <person name="Storesund J.E."/>
            <person name="Kallscheuer N."/>
            <person name="Luecker S."/>
            <person name="Lage O.M."/>
            <person name="Pohl T."/>
            <person name="Merkel B.J."/>
            <person name="Hornburger P."/>
            <person name="Mueller R.-W."/>
            <person name="Bruemmer F."/>
            <person name="Labrenz M."/>
            <person name="Spormann A.M."/>
            <person name="Op den Camp H."/>
            <person name="Overmann J."/>
            <person name="Amann R."/>
            <person name="Jetten M.S.M."/>
            <person name="Mascher T."/>
            <person name="Medema M.H."/>
            <person name="Devos D.P."/>
            <person name="Kaster A.-K."/>
            <person name="Ovreas L."/>
            <person name="Rohde M."/>
            <person name="Galperin M.Y."/>
            <person name="Jogler C."/>
        </authorList>
    </citation>
    <scope>NUCLEOTIDE SEQUENCE [LARGE SCALE GENOMIC DNA]</scope>
    <source>
        <strain evidence="7 8">V22</strain>
    </source>
</reference>
<evidence type="ECO:0000256" key="1">
    <source>
        <dbReference type="ARBA" id="ARBA00022679"/>
    </source>
</evidence>
<feature type="transmembrane region" description="Helical" evidence="5">
    <location>
        <begin position="405"/>
        <end position="428"/>
    </location>
</feature>
<organism evidence="7 8">
    <name type="scientific">Calycomorphotria hydatis</name>
    <dbReference type="NCBI Taxonomy" id="2528027"/>
    <lineage>
        <taxon>Bacteria</taxon>
        <taxon>Pseudomonadati</taxon>
        <taxon>Planctomycetota</taxon>
        <taxon>Planctomycetia</taxon>
        <taxon>Planctomycetales</taxon>
        <taxon>Planctomycetaceae</taxon>
        <taxon>Calycomorphotria</taxon>
    </lineage>
</organism>
<dbReference type="PROSITE" id="PS00108">
    <property type="entry name" value="PROTEIN_KINASE_ST"/>
    <property type="match status" value="1"/>
</dbReference>
<feature type="domain" description="Protein kinase" evidence="6">
    <location>
        <begin position="88"/>
        <end position="380"/>
    </location>
</feature>
<dbReference type="GO" id="GO:0004674">
    <property type="term" value="F:protein serine/threonine kinase activity"/>
    <property type="evidence" value="ECO:0007669"/>
    <property type="project" value="UniProtKB-EC"/>
</dbReference>
<evidence type="ECO:0000256" key="5">
    <source>
        <dbReference type="SAM" id="Phobius"/>
    </source>
</evidence>
<keyword evidence="5" id="KW-1133">Transmembrane helix</keyword>
<dbReference type="Gene3D" id="1.10.510.10">
    <property type="entry name" value="Transferase(Phosphotransferase) domain 1"/>
    <property type="match status" value="1"/>
</dbReference>
<keyword evidence="8" id="KW-1185">Reference proteome</keyword>
<evidence type="ECO:0000256" key="2">
    <source>
        <dbReference type="ARBA" id="ARBA00022741"/>
    </source>
</evidence>
<dbReference type="SMART" id="SM00220">
    <property type="entry name" value="S_TKc"/>
    <property type="match status" value="1"/>
</dbReference>
<evidence type="ECO:0000256" key="3">
    <source>
        <dbReference type="ARBA" id="ARBA00022777"/>
    </source>
</evidence>
<dbReference type="InterPro" id="IPR000719">
    <property type="entry name" value="Prot_kinase_dom"/>
</dbReference>
<keyword evidence="5" id="KW-0472">Membrane</keyword>
<evidence type="ECO:0000256" key="4">
    <source>
        <dbReference type="ARBA" id="ARBA00022840"/>
    </source>
</evidence>
<sequence length="759" mass="84845">MTQRSPSTDDQLVEKLLDAWEEANEHGKDMTVEDICEDYPDLLPEVRDRASRLQRVDRLFDVTTEIGGLNDMDETAPPENVLNLTNSVRDLRYLARGGLGLVFTGTQEHLRRPVAVKFLKPEHCHSAESLKRFRVEAEITSRLDHPGVIPVYSIGDTDNGQPCYAMRYVEGATLKDRALEFRDAVLKTGFNADRNRDLRRILTAFLSACRTIDYAHSRGIIHCDIKPENIMIGEYGETIVLDWGLALIVGRGEHHKKLGKETIVSPEMGKRSDTTPVGGTPLFMSPEQFTGGMELGPAADIYSLGTTLYYLLTGRAPYDAKQSLSEIRTDVLRGDAPRPRNLHRWISPPLEAICMKAMEVDWRKRYATAAQLGNEIENYLADERVEAYGETFSRKVARWMRRHRITVQAVSASMIVLLVVLAFSLFGISRSAHTEHLARVAADAAREDSIRLSAYSAAQTVGSRLSERFRILELEASNPKLVSLLDTWDSDKAGDTKNSEFDFSGLQTELMRIHLSHDAATGAKTWFLCDADGLQVARVPAKSSIGTSNYAFRDYFHGNGVDLEPGETGSPQSHILDLHRSVIYSSSNTSDLKFALTIPVWSHRDISRQRKFLGVLGMSIGLNDFCEMPSMSESNDLGIRIVDLRQNNIDDLNGRGIVVYDSTQLDKNFKPTMLPEPWQEEMNASRERIVRRYHERVSPNILEWTHAMNQTAAEESAGETVAASELAIFSPVVIPGREVEVSDTGLGVIVFDSSAPESR</sequence>
<keyword evidence="1 7" id="KW-0808">Transferase</keyword>
<dbReference type="AlphaFoldDB" id="A0A517TAY2"/>
<dbReference type="PANTHER" id="PTHR43289">
    <property type="entry name" value="MITOGEN-ACTIVATED PROTEIN KINASE KINASE KINASE 20-RELATED"/>
    <property type="match status" value="1"/>
</dbReference>